<dbReference type="SMART" id="SM00382">
    <property type="entry name" value="AAA"/>
    <property type="match status" value="1"/>
</dbReference>
<dbReference type="Gene3D" id="3.40.50.300">
    <property type="entry name" value="P-loop containing nucleotide triphosphate hydrolases"/>
    <property type="match status" value="1"/>
</dbReference>
<dbReference type="PROSITE" id="PS50893">
    <property type="entry name" value="ABC_TRANSPORTER_2"/>
    <property type="match status" value="1"/>
</dbReference>
<evidence type="ECO:0000259" key="5">
    <source>
        <dbReference type="PROSITE" id="PS50893"/>
    </source>
</evidence>
<dbReference type="GO" id="GO:0016887">
    <property type="term" value="F:ATP hydrolysis activity"/>
    <property type="evidence" value="ECO:0007669"/>
    <property type="project" value="InterPro"/>
</dbReference>
<accession>A0A951PGA5</accession>
<comment type="similarity">
    <text evidence="1">Belongs to the ABC transporter superfamily.</text>
</comment>
<dbReference type="InterPro" id="IPR027417">
    <property type="entry name" value="P-loop_NTPase"/>
</dbReference>
<keyword evidence="3" id="KW-0547">Nucleotide-binding</keyword>
<dbReference type="PANTHER" id="PTHR42711">
    <property type="entry name" value="ABC TRANSPORTER ATP-BINDING PROTEIN"/>
    <property type="match status" value="1"/>
</dbReference>
<dbReference type="PANTHER" id="PTHR42711:SF5">
    <property type="entry name" value="ABC TRANSPORTER ATP-BINDING PROTEIN NATA"/>
    <property type="match status" value="1"/>
</dbReference>
<dbReference type="Proteomes" id="UP000707356">
    <property type="component" value="Unassembled WGS sequence"/>
</dbReference>
<organism evidence="6 7">
    <name type="scientific">Pegethrix bostrychoides GSE-TBD4-15B</name>
    <dbReference type="NCBI Taxonomy" id="2839662"/>
    <lineage>
        <taxon>Bacteria</taxon>
        <taxon>Bacillati</taxon>
        <taxon>Cyanobacteriota</taxon>
        <taxon>Cyanophyceae</taxon>
        <taxon>Oculatellales</taxon>
        <taxon>Oculatellaceae</taxon>
        <taxon>Pegethrix</taxon>
    </lineage>
</organism>
<reference evidence="6" key="2">
    <citation type="journal article" date="2022" name="Microbiol. Resour. Announc.">
        <title>Metagenome Sequencing to Explore Phylogenomics of Terrestrial Cyanobacteria.</title>
        <authorList>
            <person name="Ward R.D."/>
            <person name="Stajich J.E."/>
            <person name="Johansen J.R."/>
            <person name="Huntemann M."/>
            <person name="Clum A."/>
            <person name="Foster B."/>
            <person name="Foster B."/>
            <person name="Roux S."/>
            <person name="Palaniappan K."/>
            <person name="Varghese N."/>
            <person name="Mukherjee S."/>
            <person name="Reddy T.B.K."/>
            <person name="Daum C."/>
            <person name="Copeland A."/>
            <person name="Chen I.A."/>
            <person name="Ivanova N.N."/>
            <person name="Kyrpides N.C."/>
            <person name="Shapiro N."/>
            <person name="Eloe-Fadrosh E.A."/>
            <person name="Pietrasiak N."/>
        </authorList>
    </citation>
    <scope>NUCLEOTIDE SEQUENCE</scope>
    <source>
        <strain evidence="6">GSE-TBD4-15B</strain>
    </source>
</reference>
<reference evidence="6" key="1">
    <citation type="submission" date="2021-05" db="EMBL/GenBank/DDBJ databases">
        <authorList>
            <person name="Pietrasiak N."/>
            <person name="Ward R."/>
            <person name="Stajich J.E."/>
            <person name="Kurbessoian T."/>
        </authorList>
    </citation>
    <scope>NUCLEOTIDE SEQUENCE</scope>
    <source>
        <strain evidence="6">GSE-TBD4-15B</strain>
    </source>
</reference>
<proteinExistence type="inferred from homology"/>
<evidence type="ECO:0000313" key="6">
    <source>
        <dbReference type="EMBL" id="MBW4468545.1"/>
    </source>
</evidence>
<dbReference type="InterPro" id="IPR017871">
    <property type="entry name" value="ABC_transporter-like_CS"/>
</dbReference>
<evidence type="ECO:0000313" key="7">
    <source>
        <dbReference type="Proteomes" id="UP000707356"/>
    </source>
</evidence>
<feature type="domain" description="ABC transporter" evidence="5">
    <location>
        <begin position="2"/>
        <end position="229"/>
    </location>
</feature>
<name>A0A951PGA5_9CYAN</name>
<dbReference type="PROSITE" id="PS00211">
    <property type="entry name" value="ABC_TRANSPORTER_1"/>
    <property type="match status" value="1"/>
</dbReference>
<dbReference type="Pfam" id="PF00005">
    <property type="entry name" value="ABC_tran"/>
    <property type="match status" value="1"/>
</dbReference>
<evidence type="ECO:0000256" key="4">
    <source>
        <dbReference type="ARBA" id="ARBA00022840"/>
    </source>
</evidence>
<keyword evidence="4 6" id="KW-0067">ATP-binding</keyword>
<comment type="caution">
    <text evidence="6">The sequence shown here is derived from an EMBL/GenBank/DDBJ whole genome shotgun (WGS) entry which is preliminary data.</text>
</comment>
<dbReference type="GO" id="GO:0005524">
    <property type="term" value="F:ATP binding"/>
    <property type="evidence" value="ECO:0007669"/>
    <property type="project" value="UniProtKB-KW"/>
</dbReference>
<dbReference type="AlphaFoldDB" id="A0A951PGA5"/>
<dbReference type="InterPro" id="IPR050763">
    <property type="entry name" value="ABC_transporter_ATP-binding"/>
</dbReference>
<dbReference type="InterPro" id="IPR003593">
    <property type="entry name" value="AAA+_ATPase"/>
</dbReference>
<dbReference type="SUPFAM" id="SSF52540">
    <property type="entry name" value="P-loop containing nucleoside triphosphate hydrolases"/>
    <property type="match status" value="1"/>
</dbReference>
<dbReference type="EMBL" id="JAHHHV010000091">
    <property type="protein sequence ID" value="MBW4468545.1"/>
    <property type="molecule type" value="Genomic_DNA"/>
</dbReference>
<protein>
    <submittedName>
        <fullName evidence="6">ABC transporter ATP-binding protein</fullName>
    </submittedName>
</protein>
<evidence type="ECO:0000256" key="2">
    <source>
        <dbReference type="ARBA" id="ARBA00022448"/>
    </source>
</evidence>
<keyword evidence="2" id="KW-0813">Transport</keyword>
<evidence type="ECO:0000256" key="3">
    <source>
        <dbReference type="ARBA" id="ARBA00022741"/>
    </source>
</evidence>
<sequence length="303" mass="33963">MLQIDRLSKSFGSRPVLQELSLQIMAGEVYALLGANGAGKTTTINIICNLLKADSGQVLINDLPASERTKPLIGIAPQQNLLYGLLSCTENLRFFGQIYGLRGEQLQQRVAACLAAVHLSDRADAPIETLSGGMQRRMNLAVALVHQPKLVILDEPTTGLDLEARYEVWELIRQLQRQGMTILLTTHLLDEAEQLASRIGILKQGQLIVEGSLKQLQQRIPAQEIVLVQTPEPRRAIERARQHGFRPRKYGGDLAFWLPKTLELKEILERFDGIPIDSVARQPVRLEHIYIEFTQNLKKSARN</sequence>
<evidence type="ECO:0000256" key="1">
    <source>
        <dbReference type="ARBA" id="ARBA00005417"/>
    </source>
</evidence>
<gene>
    <name evidence="6" type="ORF">KME07_24225</name>
</gene>
<dbReference type="InterPro" id="IPR003439">
    <property type="entry name" value="ABC_transporter-like_ATP-bd"/>
</dbReference>